<comment type="caution">
    <text evidence="1">The sequence shown here is derived from an EMBL/GenBank/DDBJ whole genome shotgun (WGS) entry which is preliminary data.</text>
</comment>
<protein>
    <submittedName>
        <fullName evidence="1">Uncharacterized protein</fullName>
    </submittedName>
</protein>
<accession>A0A8T2D3W4</accession>
<keyword evidence="2" id="KW-1185">Reference proteome</keyword>
<dbReference type="EMBL" id="JAEFBK010000005">
    <property type="protein sequence ID" value="KAG7603754.1"/>
    <property type="molecule type" value="Genomic_DNA"/>
</dbReference>
<proteinExistence type="predicted"/>
<evidence type="ECO:0000313" key="2">
    <source>
        <dbReference type="Proteomes" id="UP000694240"/>
    </source>
</evidence>
<gene>
    <name evidence="1" type="ORF">ISN45_At05g027000</name>
</gene>
<sequence>MEVGMKAHSMVSKPRLKKWTYVLGYDRCGRISQT</sequence>
<reference evidence="1 2" key="1">
    <citation type="submission" date="2020-12" db="EMBL/GenBank/DDBJ databases">
        <title>Concerted genomic and epigenomic changes stabilize Arabidopsis allopolyploids.</title>
        <authorList>
            <person name="Chen Z."/>
        </authorList>
    </citation>
    <scope>NUCLEOTIDE SEQUENCE [LARGE SCALE GENOMIC DNA]</scope>
    <source>
        <strain evidence="1">Allo738</strain>
        <tissue evidence="1">Leaf</tissue>
    </source>
</reference>
<dbReference type="Proteomes" id="UP000694240">
    <property type="component" value="Chromosome 5"/>
</dbReference>
<name>A0A8T2D3W4_9BRAS</name>
<dbReference type="AlphaFoldDB" id="A0A8T2D3W4"/>
<organism evidence="1 2">
    <name type="scientific">Arabidopsis thaliana x Arabidopsis arenosa</name>
    <dbReference type="NCBI Taxonomy" id="1240361"/>
    <lineage>
        <taxon>Eukaryota</taxon>
        <taxon>Viridiplantae</taxon>
        <taxon>Streptophyta</taxon>
        <taxon>Embryophyta</taxon>
        <taxon>Tracheophyta</taxon>
        <taxon>Spermatophyta</taxon>
        <taxon>Magnoliopsida</taxon>
        <taxon>eudicotyledons</taxon>
        <taxon>Gunneridae</taxon>
        <taxon>Pentapetalae</taxon>
        <taxon>rosids</taxon>
        <taxon>malvids</taxon>
        <taxon>Brassicales</taxon>
        <taxon>Brassicaceae</taxon>
        <taxon>Camelineae</taxon>
        <taxon>Arabidopsis</taxon>
    </lineage>
</organism>
<evidence type="ECO:0000313" key="1">
    <source>
        <dbReference type="EMBL" id="KAG7603754.1"/>
    </source>
</evidence>